<accession>A0A829Y9R2</accession>
<dbReference type="AlphaFoldDB" id="A0A829Y9R2"/>
<gene>
    <name evidence="3" type="ORF">GCM10011487_13520</name>
</gene>
<comment type="similarity">
    <text evidence="1">Belongs to the AHA1 family.</text>
</comment>
<evidence type="ECO:0000259" key="2">
    <source>
        <dbReference type="Pfam" id="PF08327"/>
    </source>
</evidence>
<sequence>MSTAAETLVAVVERELPFPPEKVWRALTQQHLIEEWLMKNDFQAVVGHKFNLRGDWGGVLACEVLALEPHKTLSYAWNFPHDDPAFDTKTVVTMTLTPTGKGTHLRVEQAGFRKEQKQAYGGAKAGWAQFLGNLEQVLAKVN</sequence>
<organism evidence="3 4">
    <name type="scientific">Steroidobacter agaridevorans</name>
    <dbReference type="NCBI Taxonomy" id="2695856"/>
    <lineage>
        <taxon>Bacteria</taxon>
        <taxon>Pseudomonadati</taxon>
        <taxon>Pseudomonadota</taxon>
        <taxon>Gammaproteobacteria</taxon>
        <taxon>Steroidobacterales</taxon>
        <taxon>Steroidobacteraceae</taxon>
        <taxon>Steroidobacter</taxon>
    </lineage>
</organism>
<dbReference type="Proteomes" id="UP000445000">
    <property type="component" value="Unassembled WGS sequence"/>
</dbReference>
<keyword evidence="4" id="KW-1185">Reference proteome</keyword>
<dbReference type="Pfam" id="PF08327">
    <property type="entry name" value="AHSA1"/>
    <property type="match status" value="1"/>
</dbReference>
<dbReference type="SUPFAM" id="SSF55961">
    <property type="entry name" value="Bet v1-like"/>
    <property type="match status" value="1"/>
</dbReference>
<dbReference type="CDD" id="cd07814">
    <property type="entry name" value="SRPBCC_CalC_Aha1-like"/>
    <property type="match status" value="1"/>
</dbReference>
<evidence type="ECO:0000313" key="3">
    <source>
        <dbReference type="EMBL" id="GFE79352.1"/>
    </source>
</evidence>
<dbReference type="InterPro" id="IPR013538">
    <property type="entry name" value="ASHA1/2-like_C"/>
</dbReference>
<dbReference type="Gene3D" id="3.30.530.20">
    <property type="match status" value="1"/>
</dbReference>
<protein>
    <submittedName>
        <fullName evidence="3">Activator of HSP90 ATPase</fullName>
    </submittedName>
</protein>
<feature type="domain" description="Activator of Hsp90 ATPase homologue 1/2-like C-terminal" evidence="2">
    <location>
        <begin position="18"/>
        <end position="138"/>
    </location>
</feature>
<reference evidence="4" key="1">
    <citation type="submission" date="2020-01" db="EMBL/GenBank/DDBJ databases">
        <title>'Steroidobacter agaridevorans' sp. nov., agar-degrading bacteria isolated from rhizosphere soils.</title>
        <authorList>
            <person name="Ikenaga M."/>
            <person name="Kataoka M."/>
            <person name="Murouchi A."/>
            <person name="Katsuragi S."/>
            <person name="Sakai M."/>
        </authorList>
    </citation>
    <scope>NUCLEOTIDE SEQUENCE [LARGE SCALE GENOMIC DNA]</scope>
    <source>
        <strain evidence="4">YU21-B</strain>
    </source>
</reference>
<name>A0A829Y9R2_9GAMM</name>
<comment type="caution">
    <text evidence="3">The sequence shown here is derived from an EMBL/GenBank/DDBJ whole genome shotgun (WGS) entry which is preliminary data.</text>
</comment>
<dbReference type="InterPro" id="IPR023393">
    <property type="entry name" value="START-like_dom_sf"/>
</dbReference>
<evidence type="ECO:0000256" key="1">
    <source>
        <dbReference type="ARBA" id="ARBA00006817"/>
    </source>
</evidence>
<dbReference type="RefSeq" id="WP_161811028.1">
    <property type="nucleotide sequence ID" value="NZ_BLJN01000001.1"/>
</dbReference>
<proteinExistence type="inferred from homology"/>
<dbReference type="EMBL" id="BLJN01000001">
    <property type="protein sequence ID" value="GFE79352.1"/>
    <property type="molecule type" value="Genomic_DNA"/>
</dbReference>
<evidence type="ECO:0000313" key="4">
    <source>
        <dbReference type="Proteomes" id="UP000445000"/>
    </source>
</evidence>